<reference evidence="3" key="2">
    <citation type="journal article" date="2018" name="Plant J.">
        <title>The Sorghum bicolor reference genome: improved assembly, gene annotations, a transcriptome atlas, and signatures of genome organization.</title>
        <authorList>
            <person name="McCormick R.F."/>
            <person name="Truong S.K."/>
            <person name="Sreedasyam A."/>
            <person name="Jenkins J."/>
            <person name="Shu S."/>
            <person name="Sims D."/>
            <person name="Kennedy M."/>
            <person name="Amirebrahimi M."/>
            <person name="Weers B.D."/>
            <person name="McKinley B."/>
            <person name="Mattison A."/>
            <person name="Morishige D.T."/>
            <person name="Grimwood J."/>
            <person name="Schmutz J."/>
            <person name="Mullet J.E."/>
        </authorList>
    </citation>
    <scope>NUCLEOTIDE SEQUENCE [LARGE SCALE GENOMIC DNA]</scope>
    <source>
        <strain evidence="3">cv. BTx623</strain>
    </source>
</reference>
<evidence type="ECO:0000313" key="2">
    <source>
        <dbReference type="EMBL" id="OQU79683.1"/>
    </source>
</evidence>
<dbReference type="Proteomes" id="UP000000768">
    <property type="component" value="Chromosome 8"/>
</dbReference>
<evidence type="ECO:0000256" key="1">
    <source>
        <dbReference type="SAM" id="MobiDB-lite"/>
    </source>
</evidence>
<dbReference type="EMBL" id="CM000767">
    <property type="protein sequence ID" value="OQU79683.1"/>
    <property type="molecule type" value="Genomic_DNA"/>
</dbReference>
<feature type="region of interest" description="Disordered" evidence="1">
    <location>
        <begin position="1"/>
        <end position="51"/>
    </location>
</feature>
<feature type="compositionally biased region" description="Basic residues" evidence="1">
    <location>
        <begin position="1"/>
        <end position="18"/>
    </location>
</feature>
<feature type="compositionally biased region" description="Gly residues" evidence="1">
    <location>
        <begin position="26"/>
        <end position="39"/>
    </location>
</feature>
<accession>A0A1Z5R7E2</accession>
<evidence type="ECO:0000313" key="3">
    <source>
        <dbReference type="Proteomes" id="UP000000768"/>
    </source>
</evidence>
<sequence length="171" mass="18888">MSHGRRPPEKRRRRRVPARRQEAGHGVAGGGESTGGDGAWGSRQGHSQSPRWRRYCAPSLSLRPCPCSGTGCRRRGRSLRVQGQSKHVAASDQGTGRPLHATRVAVVDPKSQRGRRGAGRNDGRREMRCESTGETRRSDLRLPPPRLLSRIPLLFESSNTEHSHFASCLGR</sequence>
<keyword evidence="3" id="KW-1185">Reference proteome</keyword>
<reference evidence="2 3" key="1">
    <citation type="journal article" date="2009" name="Nature">
        <title>The Sorghum bicolor genome and the diversification of grasses.</title>
        <authorList>
            <person name="Paterson A.H."/>
            <person name="Bowers J.E."/>
            <person name="Bruggmann R."/>
            <person name="Dubchak I."/>
            <person name="Grimwood J."/>
            <person name="Gundlach H."/>
            <person name="Haberer G."/>
            <person name="Hellsten U."/>
            <person name="Mitros T."/>
            <person name="Poliakov A."/>
            <person name="Schmutz J."/>
            <person name="Spannagl M."/>
            <person name="Tang H."/>
            <person name="Wang X."/>
            <person name="Wicker T."/>
            <person name="Bharti A.K."/>
            <person name="Chapman J."/>
            <person name="Feltus F.A."/>
            <person name="Gowik U."/>
            <person name="Grigoriev I.V."/>
            <person name="Lyons E."/>
            <person name="Maher C.A."/>
            <person name="Martis M."/>
            <person name="Narechania A."/>
            <person name="Otillar R.P."/>
            <person name="Penning B.W."/>
            <person name="Salamov A.A."/>
            <person name="Wang Y."/>
            <person name="Zhang L."/>
            <person name="Carpita N.C."/>
            <person name="Freeling M."/>
            <person name="Gingle A.R."/>
            <person name="Hash C.T."/>
            <person name="Keller B."/>
            <person name="Klein P."/>
            <person name="Kresovich S."/>
            <person name="McCann M.C."/>
            <person name="Ming R."/>
            <person name="Peterson D.G."/>
            <person name="Mehboob-ur-Rahman"/>
            <person name="Ware D."/>
            <person name="Westhoff P."/>
            <person name="Mayer K.F."/>
            <person name="Messing J."/>
            <person name="Rokhsar D.S."/>
        </authorList>
    </citation>
    <scope>NUCLEOTIDE SEQUENCE [LARGE SCALE GENOMIC DNA]</scope>
    <source>
        <strain evidence="3">cv. BTx623</strain>
    </source>
</reference>
<dbReference type="InParanoid" id="A0A1Z5R7E2"/>
<organism evidence="2 3">
    <name type="scientific">Sorghum bicolor</name>
    <name type="common">Sorghum</name>
    <name type="synonym">Sorghum vulgare</name>
    <dbReference type="NCBI Taxonomy" id="4558"/>
    <lineage>
        <taxon>Eukaryota</taxon>
        <taxon>Viridiplantae</taxon>
        <taxon>Streptophyta</taxon>
        <taxon>Embryophyta</taxon>
        <taxon>Tracheophyta</taxon>
        <taxon>Spermatophyta</taxon>
        <taxon>Magnoliopsida</taxon>
        <taxon>Liliopsida</taxon>
        <taxon>Poales</taxon>
        <taxon>Poaceae</taxon>
        <taxon>PACMAD clade</taxon>
        <taxon>Panicoideae</taxon>
        <taxon>Andropogonodae</taxon>
        <taxon>Andropogoneae</taxon>
        <taxon>Sorghinae</taxon>
        <taxon>Sorghum</taxon>
    </lineage>
</organism>
<feature type="compositionally biased region" description="Basic and acidic residues" evidence="1">
    <location>
        <begin position="119"/>
        <end position="140"/>
    </location>
</feature>
<feature type="region of interest" description="Disordered" evidence="1">
    <location>
        <begin position="67"/>
        <end position="143"/>
    </location>
</feature>
<dbReference type="Gramene" id="OQU79683">
    <property type="protein sequence ID" value="OQU79683"/>
    <property type="gene ID" value="SORBI_3008G178701"/>
</dbReference>
<proteinExistence type="predicted"/>
<name>A0A1Z5R7E2_SORBI</name>
<dbReference type="AlphaFoldDB" id="A0A1Z5R7E2"/>
<gene>
    <name evidence="2" type="ORF">SORBI_3008G178701</name>
</gene>
<protein>
    <submittedName>
        <fullName evidence="2">Uncharacterized protein</fullName>
    </submittedName>
</protein>